<dbReference type="Gene3D" id="3.40.50.300">
    <property type="entry name" value="P-loop containing nucleotide triphosphate hydrolases"/>
    <property type="match status" value="1"/>
</dbReference>
<dbReference type="STRING" id="721133.SAMN05216176_101626"/>
<evidence type="ECO:0000259" key="1">
    <source>
        <dbReference type="Pfam" id="PF03205"/>
    </source>
</evidence>
<dbReference type="CDD" id="cd03116">
    <property type="entry name" value="MobB"/>
    <property type="match status" value="1"/>
</dbReference>
<evidence type="ECO:0000313" key="2">
    <source>
        <dbReference type="EMBL" id="EKF43834.1"/>
    </source>
</evidence>
<dbReference type="OrthoDB" id="9804758at2"/>
<dbReference type="SUPFAM" id="SSF52540">
    <property type="entry name" value="P-loop containing nucleoside triphosphate hydrolases"/>
    <property type="match status" value="1"/>
</dbReference>
<organism evidence="2 3">
    <name type="scientific">Nitratireductor indicus C115</name>
    <dbReference type="NCBI Taxonomy" id="1231190"/>
    <lineage>
        <taxon>Bacteria</taxon>
        <taxon>Pseudomonadati</taxon>
        <taxon>Pseudomonadota</taxon>
        <taxon>Alphaproteobacteria</taxon>
        <taxon>Hyphomicrobiales</taxon>
        <taxon>Phyllobacteriaceae</taxon>
        <taxon>Nitratireductor</taxon>
    </lineage>
</organism>
<dbReference type="EMBL" id="AMSI01000002">
    <property type="protein sequence ID" value="EKF43834.1"/>
    <property type="molecule type" value="Genomic_DNA"/>
</dbReference>
<proteinExistence type="predicted"/>
<keyword evidence="3" id="KW-1185">Reference proteome</keyword>
<evidence type="ECO:0000313" key="3">
    <source>
        <dbReference type="Proteomes" id="UP000007374"/>
    </source>
</evidence>
<dbReference type="AlphaFoldDB" id="K2P0W8"/>
<dbReference type="Pfam" id="PF03205">
    <property type="entry name" value="MobB"/>
    <property type="match status" value="1"/>
</dbReference>
<dbReference type="GO" id="GO:0005525">
    <property type="term" value="F:GTP binding"/>
    <property type="evidence" value="ECO:0007669"/>
    <property type="project" value="InterPro"/>
</dbReference>
<dbReference type="PANTHER" id="PTHR40072:SF1">
    <property type="entry name" value="MOLYBDOPTERIN-GUANINE DINUCLEOTIDE BIOSYNTHESIS ADAPTER PROTEIN"/>
    <property type="match status" value="1"/>
</dbReference>
<accession>K2P0W8</accession>
<dbReference type="RefSeq" id="WP_009755969.1">
    <property type="nucleotide sequence ID" value="NZ_AMSI01000002.1"/>
</dbReference>
<feature type="domain" description="Molybdopterin-guanine dinucleotide biosynthesis protein B (MobB)" evidence="1">
    <location>
        <begin position="7"/>
        <end position="139"/>
    </location>
</feature>
<dbReference type="PATRIC" id="fig|1231190.3.peg.722"/>
<gene>
    <name evidence="2" type="ORF">NA8A_03440</name>
</gene>
<reference evidence="2 3" key="1">
    <citation type="journal article" date="2012" name="J. Bacteriol.">
        <title>Genome Sequence of Nitratireductor indicus Type Strain C115.</title>
        <authorList>
            <person name="Lai Q."/>
            <person name="Li G."/>
            <person name="Yu Z."/>
            <person name="Shao Z."/>
        </authorList>
    </citation>
    <scope>NUCLEOTIDE SEQUENCE [LARGE SCALE GENOMIC DNA]</scope>
    <source>
        <strain evidence="2 3">C115</strain>
    </source>
</reference>
<dbReference type="Proteomes" id="UP000007374">
    <property type="component" value="Unassembled WGS sequence"/>
</dbReference>
<dbReference type="InterPro" id="IPR027417">
    <property type="entry name" value="P-loop_NTPase"/>
</dbReference>
<dbReference type="eggNOG" id="COG1763">
    <property type="taxonomic scope" value="Bacteria"/>
</dbReference>
<dbReference type="PANTHER" id="PTHR40072">
    <property type="entry name" value="MOLYBDOPTERIN-GUANINE DINUCLEOTIDE BIOSYNTHESIS ADAPTER PROTEIN-RELATED"/>
    <property type="match status" value="1"/>
</dbReference>
<dbReference type="GO" id="GO:0006777">
    <property type="term" value="P:Mo-molybdopterin cofactor biosynthetic process"/>
    <property type="evidence" value="ECO:0007669"/>
    <property type="project" value="InterPro"/>
</dbReference>
<dbReference type="NCBIfam" id="TIGR00176">
    <property type="entry name" value="mobB"/>
    <property type="match status" value="1"/>
</dbReference>
<dbReference type="InterPro" id="IPR052539">
    <property type="entry name" value="MGD_biosynthesis_adapter"/>
</dbReference>
<sequence>MNAKAVYGIVGWKNSGKTTLTERLVGELVGRGLRIATLKHAHHDFDIDREGTDSFRHRAAGASEVAIVSGRRWALMHELGENAEPSLDEMLARLSPCDLVLIEGFKRESHPKIECRRLGAKDTAPLADKDPAIAAIASDHETETQGLPRFDIDDVRAIADFILRNTGLTSSTG</sequence>
<comment type="caution">
    <text evidence="2">The sequence shown here is derived from an EMBL/GenBank/DDBJ whole genome shotgun (WGS) entry which is preliminary data.</text>
</comment>
<name>K2P0W8_9HYPH</name>
<dbReference type="InterPro" id="IPR004435">
    <property type="entry name" value="MobB_dom"/>
</dbReference>
<protein>
    <submittedName>
        <fullName evidence="2">Molybdopterin-guanine dinucleotide biosynthesis protein MobB</fullName>
    </submittedName>
</protein>